<dbReference type="GO" id="GO:0003677">
    <property type="term" value="F:DNA binding"/>
    <property type="evidence" value="ECO:0007669"/>
    <property type="project" value="InterPro"/>
</dbReference>
<dbReference type="InterPro" id="IPR047952">
    <property type="entry name" value="Transpos_IS4"/>
</dbReference>
<dbReference type="EMBL" id="JADBEM010000001">
    <property type="protein sequence ID" value="MBE1607540.1"/>
    <property type="molecule type" value="Genomic_DNA"/>
</dbReference>
<evidence type="ECO:0000313" key="2">
    <source>
        <dbReference type="EMBL" id="MBE1607124.1"/>
    </source>
</evidence>
<evidence type="ECO:0000313" key="3">
    <source>
        <dbReference type="EMBL" id="MBE1607540.1"/>
    </source>
</evidence>
<name>A0A927N2S1_9ACTN</name>
<dbReference type="AlphaFoldDB" id="A0A927N2S1"/>
<dbReference type="InterPro" id="IPR002559">
    <property type="entry name" value="Transposase_11"/>
</dbReference>
<dbReference type="PANTHER" id="PTHR37529:SF1">
    <property type="entry name" value="TRANSPOSASE INSG FOR INSERTION SEQUENCE ELEMENT IS4-RELATED"/>
    <property type="match status" value="1"/>
</dbReference>
<sequence>MGVILDVPDTPENNAEFQHSSGARGDSAFPLVRLVGLAECGTHAIVAATMGSWSTGERTLVRRLLPALEPGMLVLADRRFYSYKLWCEVLEVGADLLFRVTSNMILPVLEVLPDGSYRSVLLDSDIQSQVRRRAKRRARPGDGPLGNPEVVEAVGTPCRVVEYHVDNGDGPSETFRLVTTILDHEDAPAVELAALYSERWEFEVALDEIEIHQLGQGRVLRSKSPEMVRQEIWGILLAHYAIRHLMHEAADTADLDTDRLSFIRSLRLVRRQITGQAHFSPS</sequence>
<dbReference type="GO" id="GO:0006313">
    <property type="term" value="P:DNA transposition"/>
    <property type="evidence" value="ECO:0007669"/>
    <property type="project" value="InterPro"/>
</dbReference>
<dbReference type="NCBIfam" id="NF033592">
    <property type="entry name" value="transpos_IS4_1"/>
    <property type="match status" value="1"/>
</dbReference>
<dbReference type="GO" id="GO:0004803">
    <property type="term" value="F:transposase activity"/>
    <property type="evidence" value="ECO:0007669"/>
    <property type="project" value="InterPro"/>
</dbReference>
<organism evidence="3 4">
    <name type="scientific">Actinopolymorpha pittospori</name>
    <dbReference type="NCBI Taxonomy" id="648752"/>
    <lineage>
        <taxon>Bacteria</taxon>
        <taxon>Bacillati</taxon>
        <taxon>Actinomycetota</taxon>
        <taxon>Actinomycetes</taxon>
        <taxon>Propionibacteriales</taxon>
        <taxon>Actinopolymorphaceae</taxon>
        <taxon>Actinopolymorpha</taxon>
    </lineage>
</organism>
<dbReference type="Gene3D" id="3.90.350.10">
    <property type="entry name" value="Transposase Inhibitor Protein From Tn5, Chain A, domain 1"/>
    <property type="match status" value="1"/>
</dbReference>
<evidence type="ECO:0000313" key="4">
    <source>
        <dbReference type="Proteomes" id="UP000638648"/>
    </source>
</evidence>
<gene>
    <name evidence="2" type="ORF">HEB94_003972</name>
    <name evidence="3" type="ORF">HEB94_004388</name>
</gene>
<dbReference type="Proteomes" id="UP000638648">
    <property type="component" value="Unassembled WGS sequence"/>
</dbReference>
<reference evidence="3" key="1">
    <citation type="submission" date="2020-10" db="EMBL/GenBank/DDBJ databases">
        <title>Sequencing the genomes of 1000 actinobacteria strains.</title>
        <authorList>
            <person name="Klenk H.-P."/>
        </authorList>
    </citation>
    <scope>NUCLEOTIDE SEQUENCE</scope>
    <source>
        <strain evidence="3">DSM 45354</strain>
    </source>
</reference>
<proteinExistence type="predicted"/>
<dbReference type="PANTHER" id="PTHR37529">
    <property type="entry name" value="TRANSPOSASE INSG FOR INSERTION SEQUENCE ELEMENT IS4-RELATED"/>
    <property type="match status" value="1"/>
</dbReference>
<feature type="domain" description="Transposase IS4-like" evidence="1">
    <location>
        <begin position="22"/>
        <end position="239"/>
    </location>
</feature>
<comment type="caution">
    <text evidence="3">The sequence shown here is derived from an EMBL/GenBank/DDBJ whole genome shotgun (WGS) entry which is preliminary data.</text>
</comment>
<dbReference type="InterPro" id="IPR012337">
    <property type="entry name" value="RNaseH-like_sf"/>
</dbReference>
<dbReference type="RefSeq" id="WP_192751117.1">
    <property type="nucleotide sequence ID" value="NZ_JADBEM010000001.1"/>
</dbReference>
<accession>A0A927N2S1</accession>
<dbReference type="EMBL" id="JADBEM010000001">
    <property type="protein sequence ID" value="MBE1607124.1"/>
    <property type="molecule type" value="Genomic_DNA"/>
</dbReference>
<evidence type="ECO:0000259" key="1">
    <source>
        <dbReference type="Pfam" id="PF01609"/>
    </source>
</evidence>
<keyword evidence="4" id="KW-1185">Reference proteome</keyword>
<protein>
    <recommendedName>
        <fullName evidence="1">Transposase IS4-like domain-containing protein</fullName>
    </recommendedName>
</protein>
<dbReference type="SUPFAM" id="SSF53098">
    <property type="entry name" value="Ribonuclease H-like"/>
    <property type="match status" value="1"/>
</dbReference>
<dbReference type="Pfam" id="PF01609">
    <property type="entry name" value="DDE_Tnp_1"/>
    <property type="match status" value="1"/>
</dbReference>